<feature type="transmembrane region" description="Helical" evidence="5">
    <location>
        <begin position="41"/>
        <end position="65"/>
    </location>
</feature>
<dbReference type="AlphaFoldDB" id="A0A3B0YCI1"/>
<evidence type="ECO:0000259" key="6">
    <source>
        <dbReference type="Pfam" id="PF06305"/>
    </source>
</evidence>
<dbReference type="Pfam" id="PF06305">
    <property type="entry name" value="LapA_dom"/>
    <property type="match status" value="1"/>
</dbReference>
<evidence type="ECO:0000256" key="4">
    <source>
        <dbReference type="ARBA" id="ARBA00023136"/>
    </source>
</evidence>
<sequence>MLRLLNILLLIILIVLGLSFAVLNADPVPLNYYFGNRMIPLSMIVVVALATGAVIGVLVSMGVLLRQKQQAFRLRRQLKQVEKSAASTTNVLPARE</sequence>
<evidence type="ECO:0000313" key="7">
    <source>
        <dbReference type="EMBL" id="VAW77141.1"/>
    </source>
</evidence>
<accession>A0A3B0YCI1</accession>
<evidence type="ECO:0000256" key="5">
    <source>
        <dbReference type="SAM" id="Phobius"/>
    </source>
</evidence>
<dbReference type="EMBL" id="UOFN01000074">
    <property type="protein sequence ID" value="VAW77141.1"/>
    <property type="molecule type" value="Genomic_DNA"/>
</dbReference>
<protein>
    <recommendedName>
        <fullName evidence="6">Lipopolysaccharide assembly protein A domain-containing protein</fullName>
    </recommendedName>
</protein>
<feature type="domain" description="Lipopolysaccharide assembly protein A" evidence="6">
    <location>
        <begin position="23"/>
        <end position="84"/>
    </location>
</feature>
<reference evidence="7" key="1">
    <citation type="submission" date="2018-06" db="EMBL/GenBank/DDBJ databases">
        <authorList>
            <person name="Zhirakovskaya E."/>
        </authorList>
    </citation>
    <scope>NUCLEOTIDE SEQUENCE</scope>
</reference>
<evidence type="ECO:0000256" key="3">
    <source>
        <dbReference type="ARBA" id="ARBA00022989"/>
    </source>
</evidence>
<keyword evidence="3 5" id="KW-1133">Transmembrane helix</keyword>
<dbReference type="InterPro" id="IPR010445">
    <property type="entry name" value="LapA_dom"/>
</dbReference>
<keyword evidence="2 5" id="KW-0812">Transmembrane</keyword>
<keyword evidence="4 5" id="KW-0472">Membrane</keyword>
<evidence type="ECO:0000256" key="2">
    <source>
        <dbReference type="ARBA" id="ARBA00022692"/>
    </source>
</evidence>
<evidence type="ECO:0000256" key="1">
    <source>
        <dbReference type="ARBA" id="ARBA00022475"/>
    </source>
</evidence>
<gene>
    <name evidence="7" type="ORF">MNBD_GAMMA15-2348</name>
</gene>
<name>A0A3B0YCI1_9ZZZZ</name>
<proteinExistence type="predicted"/>
<keyword evidence="1" id="KW-1003">Cell membrane</keyword>
<dbReference type="GO" id="GO:0005886">
    <property type="term" value="C:plasma membrane"/>
    <property type="evidence" value="ECO:0007669"/>
    <property type="project" value="InterPro"/>
</dbReference>
<organism evidence="7">
    <name type="scientific">hydrothermal vent metagenome</name>
    <dbReference type="NCBI Taxonomy" id="652676"/>
    <lineage>
        <taxon>unclassified sequences</taxon>
        <taxon>metagenomes</taxon>
        <taxon>ecological metagenomes</taxon>
    </lineage>
</organism>